<protein>
    <submittedName>
        <fullName evidence="2">Uncharacterized protein</fullName>
    </submittedName>
</protein>
<keyword evidence="1" id="KW-0472">Membrane</keyword>
<accession>A0A6C0ES99</accession>
<name>A0A6C0ES99_9ZZZZ</name>
<feature type="transmembrane region" description="Helical" evidence="1">
    <location>
        <begin position="52"/>
        <end position="72"/>
    </location>
</feature>
<evidence type="ECO:0000256" key="1">
    <source>
        <dbReference type="SAM" id="Phobius"/>
    </source>
</evidence>
<organism evidence="2">
    <name type="scientific">viral metagenome</name>
    <dbReference type="NCBI Taxonomy" id="1070528"/>
    <lineage>
        <taxon>unclassified sequences</taxon>
        <taxon>metagenomes</taxon>
        <taxon>organismal metagenomes</taxon>
    </lineage>
</organism>
<reference evidence="2" key="1">
    <citation type="journal article" date="2020" name="Nature">
        <title>Giant virus diversity and host interactions through global metagenomics.</title>
        <authorList>
            <person name="Schulz F."/>
            <person name="Roux S."/>
            <person name="Paez-Espino D."/>
            <person name="Jungbluth S."/>
            <person name="Walsh D.A."/>
            <person name="Denef V.J."/>
            <person name="McMahon K.D."/>
            <person name="Konstantinidis K.T."/>
            <person name="Eloe-Fadrosh E.A."/>
            <person name="Kyrpides N.C."/>
            <person name="Woyke T."/>
        </authorList>
    </citation>
    <scope>NUCLEOTIDE SEQUENCE</scope>
    <source>
        <strain evidence="2">GVMAG-M-3300009155-48</strain>
    </source>
</reference>
<dbReference type="AlphaFoldDB" id="A0A6C0ES99"/>
<sequence>MNNKILYKEECDEYGFFCDLEEPTEKYNKENYEFIIKISTPKKNKHNFNQRCCYHVSIGISIIVTAIIIFSIK</sequence>
<proteinExistence type="predicted"/>
<dbReference type="EMBL" id="MN738927">
    <property type="protein sequence ID" value="QHT31917.1"/>
    <property type="molecule type" value="Genomic_DNA"/>
</dbReference>
<keyword evidence="1" id="KW-0812">Transmembrane</keyword>
<evidence type="ECO:0000313" key="2">
    <source>
        <dbReference type="EMBL" id="QHT31917.1"/>
    </source>
</evidence>
<keyword evidence="1" id="KW-1133">Transmembrane helix</keyword>